<dbReference type="EMBL" id="VXIV02003486">
    <property type="protein sequence ID" value="KAF6016698.1"/>
    <property type="molecule type" value="Genomic_DNA"/>
</dbReference>
<comment type="caution">
    <text evidence="2">The sequence shown here is derived from an EMBL/GenBank/DDBJ whole genome shotgun (WGS) entry which is preliminary data.</text>
</comment>
<dbReference type="OrthoDB" id="1081807at2759"/>
<dbReference type="Proteomes" id="UP000593567">
    <property type="component" value="Unassembled WGS sequence"/>
</dbReference>
<dbReference type="InterPro" id="IPR000157">
    <property type="entry name" value="TIR_dom"/>
</dbReference>
<reference evidence="2" key="1">
    <citation type="submission" date="2020-06" db="EMBL/GenBank/DDBJ databases">
        <title>Draft genome of Bugula neritina, a colonial animal packing powerful symbionts and potential medicines.</title>
        <authorList>
            <person name="Rayko M."/>
        </authorList>
    </citation>
    <scope>NUCLEOTIDE SEQUENCE [LARGE SCALE GENOMIC DNA]</scope>
    <source>
        <strain evidence="2">Kwan_BN1</strain>
    </source>
</reference>
<dbReference type="SUPFAM" id="SSF52200">
    <property type="entry name" value="Toll/Interleukin receptor TIR domain"/>
    <property type="match status" value="1"/>
</dbReference>
<dbReference type="InterPro" id="IPR035897">
    <property type="entry name" value="Toll_tir_struct_dom_sf"/>
</dbReference>
<sequence>MWYHVNVVQRLKSALYNKGDYKYAAYMVYSDIDHPAVSTFINTIESRFCLKLCVPDRDFAIGSVTPLIMSECLKSSEKIIIFLSSDMFTQDETKTDWSDTSLSLSLTLCKPTIIILLDTIEPEVLSRRKDLRAALKIMKTLHYESPDYKQELADVLLSSFNFQIM</sequence>
<proteinExistence type="predicted"/>
<dbReference type="PROSITE" id="PS50104">
    <property type="entry name" value="TIR"/>
    <property type="match status" value="1"/>
</dbReference>
<dbReference type="AlphaFoldDB" id="A0A7J7ITZ6"/>
<evidence type="ECO:0000313" key="2">
    <source>
        <dbReference type="EMBL" id="KAF6016698.1"/>
    </source>
</evidence>
<accession>A0A7J7ITZ6</accession>
<gene>
    <name evidence="2" type="ORF">EB796_024984</name>
</gene>
<keyword evidence="3" id="KW-1185">Reference proteome</keyword>
<dbReference type="GO" id="GO:0007165">
    <property type="term" value="P:signal transduction"/>
    <property type="evidence" value="ECO:0007669"/>
    <property type="project" value="InterPro"/>
</dbReference>
<dbReference type="Gene3D" id="3.40.50.10140">
    <property type="entry name" value="Toll/interleukin-1 receptor homology (TIR) domain"/>
    <property type="match status" value="1"/>
</dbReference>
<evidence type="ECO:0000313" key="3">
    <source>
        <dbReference type="Proteomes" id="UP000593567"/>
    </source>
</evidence>
<name>A0A7J7ITZ6_BUGNE</name>
<feature type="domain" description="TIR" evidence="1">
    <location>
        <begin position="21"/>
        <end position="160"/>
    </location>
</feature>
<evidence type="ECO:0000259" key="1">
    <source>
        <dbReference type="PROSITE" id="PS50104"/>
    </source>
</evidence>
<protein>
    <recommendedName>
        <fullName evidence="1">TIR domain-containing protein</fullName>
    </recommendedName>
</protein>
<organism evidence="2 3">
    <name type="scientific">Bugula neritina</name>
    <name type="common">Brown bryozoan</name>
    <name type="synonym">Sertularia neritina</name>
    <dbReference type="NCBI Taxonomy" id="10212"/>
    <lineage>
        <taxon>Eukaryota</taxon>
        <taxon>Metazoa</taxon>
        <taxon>Spiralia</taxon>
        <taxon>Lophotrochozoa</taxon>
        <taxon>Bryozoa</taxon>
        <taxon>Gymnolaemata</taxon>
        <taxon>Cheilostomatida</taxon>
        <taxon>Flustrina</taxon>
        <taxon>Buguloidea</taxon>
        <taxon>Bugulidae</taxon>
        <taxon>Bugula</taxon>
    </lineage>
</organism>